<dbReference type="AlphaFoldDB" id="A0A1G7XPX9"/>
<sequence>MSVLDHFTDDQLFEELVRRRNSAKSKRQPARWCEQCLNFRTWTGRGEVPDDYNPCAMKHHMEFHTPTAWQSPECYGHYRTICTDRQECPE</sequence>
<proteinExistence type="predicted"/>
<name>A0A1G7XPX9_9GAMM</name>
<gene>
    <name evidence="1" type="ORF">SAMN05216588_101224</name>
</gene>
<reference evidence="1 2" key="1">
    <citation type="submission" date="2016-10" db="EMBL/GenBank/DDBJ databases">
        <authorList>
            <person name="de Groot N.N."/>
        </authorList>
    </citation>
    <scope>NUCLEOTIDE SEQUENCE [LARGE SCALE GENOMIC DNA]</scope>
    <source>
        <strain evidence="1 2">LMG 18387</strain>
    </source>
</reference>
<protein>
    <submittedName>
        <fullName evidence="1">Uncharacterized protein</fullName>
    </submittedName>
</protein>
<evidence type="ECO:0000313" key="2">
    <source>
        <dbReference type="Proteomes" id="UP000198606"/>
    </source>
</evidence>
<dbReference type="EMBL" id="FNDG01000001">
    <property type="protein sequence ID" value="SDG86269.1"/>
    <property type="molecule type" value="Genomic_DNA"/>
</dbReference>
<dbReference type="Proteomes" id="UP000198606">
    <property type="component" value="Unassembled WGS sequence"/>
</dbReference>
<organism evidence="1 2">
    <name type="scientific">Phytopseudomonas flavescens</name>
    <dbReference type="NCBI Taxonomy" id="29435"/>
    <lineage>
        <taxon>Bacteria</taxon>
        <taxon>Pseudomonadati</taxon>
        <taxon>Pseudomonadota</taxon>
        <taxon>Gammaproteobacteria</taxon>
        <taxon>Pseudomonadales</taxon>
        <taxon>Pseudomonadaceae</taxon>
        <taxon>Phytopseudomonas</taxon>
    </lineage>
</organism>
<evidence type="ECO:0000313" key="1">
    <source>
        <dbReference type="EMBL" id="SDG86269.1"/>
    </source>
</evidence>
<dbReference type="STRING" id="29435.SAMN05216588_101224"/>
<accession>A0A1G7XPX9</accession>
<dbReference type="RefSeq" id="WP_084305455.1">
    <property type="nucleotide sequence ID" value="NZ_FNDG01000001.1"/>
</dbReference>